<feature type="transmembrane region" description="Helical" evidence="1">
    <location>
        <begin position="138"/>
        <end position="160"/>
    </location>
</feature>
<dbReference type="RefSeq" id="WP_099113613.1">
    <property type="nucleotide sequence ID" value="NZ_CAWNQI010000084.1"/>
</dbReference>
<reference evidence="2 3" key="1">
    <citation type="journal article" date="2017" name="Nat. Microbiol.">
        <title>Natural product diversity associated with the nematode symbionts Photorhabdus and Xenorhabdus.</title>
        <authorList>
            <person name="Tobias N.J."/>
            <person name="Wolff H."/>
            <person name="Djahanschiri B."/>
            <person name="Grundmann F."/>
            <person name="Kronenwerth M."/>
            <person name="Shi Y.M."/>
            <person name="Simonyi S."/>
            <person name="Grun P."/>
            <person name="Shapiro-Ilan D."/>
            <person name="Pidot S.J."/>
            <person name="Stinear T.P."/>
            <person name="Ebersberger I."/>
            <person name="Bode H.B."/>
        </authorList>
    </citation>
    <scope>NUCLEOTIDE SEQUENCE [LARGE SCALE GENOMIC DNA]</scope>
    <source>
        <strain evidence="2 3">DSM 17902</strain>
    </source>
</reference>
<name>A0A2D0JSX5_9GAMM</name>
<evidence type="ECO:0000313" key="2">
    <source>
        <dbReference type="EMBL" id="PHM49398.1"/>
    </source>
</evidence>
<sequence length="171" mass="19615">MSILTILKDTPLWVWILFAFLIKRGINALYDRKMRIERLFFLPILFFIWGGYNVLNETVFTNIALLMFILGILAGGVAGWMLWKNQPRLRKGSDSGFIIRSGTPLTLILILVVFIVKFIISAMSGVNPVLLHYFNFNLMFGFVSGLSDGVFWGGALNLFIHYYRNKPKNML</sequence>
<evidence type="ECO:0000313" key="3">
    <source>
        <dbReference type="Proteomes" id="UP000221980"/>
    </source>
</evidence>
<organism evidence="2 3">
    <name type="scientific">Xenorhabdus miraniensis</name>
    <dbReference type="NCBI Taxonomy" id="351674"/>
    <lineage>
        <taxon>Bacteria</taxon>
        <taxon>Pseudomonadati</taxon>
        <taxon>Pseudomonadota</taxon>
        <taxon>Gammaproteobacteria</taxon>
        <taxon>Enterobacterales</taxon>
        <taxon>Morganellaceae</taxon>
        <taxon>Xenorhabdus</taxon>
    </lineage>
</organism>
<comment type="caution">
    <text evidence="2">The sequence shown here is derived from an EMBL/GenBank/DDBJ whole genome shotgun (WGS) entry which is preliminary data.</text>
</comment>
<keyword evidence="1" id="KW-0472">Membrane</keyword>
<feature type="transmembrane region" description="Helical" evidence="1">
    <location>
        <begin position="104"/>
        <end position="126"/>
    </location>
</feature>
<feature type="transmembrane region" description="Helical" evidence="1">
    <location>
        <begin position="39"/>
        <end position="55"/>
    </location>
</feature>
<feature type="transmembrane region" description="Helical" evidence="1">
    <location>
        <begin position="12"/>
        <end position="30"/>
    </location>
</feature>
<dbReference type="Pfam" id="PF20327">
    <property type="entry name" value="DUF6622"/>
    <property type="match status" value="1"/>
</dbReference>
<gene>
    <name evidence="2" type="ORF">Xmir_01318</name>
</gene>
<protein>
    <submittedName>
        <fullName evidence="2">Membrane protein</fullName>
    </submittedName>
</protein>
<proteinExistence type="predicted"/>
<keyword evidence="3" id="KW-1185">Reference proteome</keyword>
<keyword evidence="1" id="KW-1133">Transmembrane helix</keyword>
<dbReference type="AlphaFoldDB" id="A0A2D0JSX5"/>
<feature type="transmembrane region" description="Helical" evidence="1">
    <location>
        <begin position="61"/>
        <end position="83"/>
    </location>
</feature>
<dbReference type="EMBL" id="NITZ01000005">
    <property type="protein sequence ID" value="PHM49398.1"/>
    <property type="molecule type" value="Genomic_DNA"/>
</dbReference>
<evidence type="ECO:0000256" key="1">
    <source>
        <dbReference type="SAM" id="Phobius"/>
    </source>
</evidence>
<dbReference type="Proteomes" id="UP000221980">
    <property type="component" value="Unassembled WGS sequence"/>
</dbReference>
<keyword evidence="1" id="KW-0812">Transmembrane</keyword>
<accession>A0A2D0JSX5</accession>
<dbReference type="InterPro" id="IPR046730">
    <property type="entry name" value="DUF6622"/>
</dbReference>
<dbReference type="OrthoDB" id="3034721at2"/>